<comment type="catalytic activity">
    <reaction evidence="9">
        <text>Endonucleolytic cleavage to 5'-phosphooligonucleotide end-products.</text>
        <dbReference type="EC" id="3.1.21.2"/>
    </reaction>
</comment>
<dbReference type="PROSITE" id="PS00731">
    <property type="entry name" value="AP_NUCLEASE_F2_3"/>
    <property type="match status" value="1"/>
</dbReference>
<proteinExistence type="inferred from homology"/>
<evidence type="ECO:0000256" key="8">
    <source>
        <dbReference type="ARBA" id="ARBA00023204"/>
    </source>
</evidence>
<dbReference type="GO" id="GO:0003677">
    <property type="term" value="F:DNA binding"/>
    <property type="evidence" value="ECO:0007669"/>
    <property type="project" value="InterPro"/>
</dbReference>
<dbReference type="NCBIfam" id="TIGR00587">
    <property type="entry name" value="nfo"/>
    <property type="match status" value="1"/>
</dbReference>
<dbReference type="SUPFAM" id="SSF51658">
    <property type="entry name" value="Xylose isomerase-like"/>
    <property type="match status" value="1"/>
</dbReference>
<feature type="binding site" evidence="9">
    <location>
        <position position="109"/>
    </location>
    <ligand>
        <name>Zn(2+)</name>
        <dbReference type="ChEBI" id="CHEBI:29105"/>
        <label>1</label>
    </ligand>
</feature>
<feature type="binding site" evidence="9">
    <location>
        <position position="182"/>
    </location>
    <ligand>
        <name>Zn(2+)</name>
        <dbReference type="ChEBI" id="CHEBI:29105"/>
        <label>3</label>
    </ligand>
</feature>
<dbReference type="GO" id="GO:0006284">
    <property type="term" value="P:base-excision repair"/>
    <property type="evidence" value="ECO:0007669"/>
    <property type="project" value="TreeGrafter"/>
</dbReference>
<evidence type="ECO:0000313" key="11">
    <source>
        <dbReference type="EMBL" id="NCH87995.1"/>
    </source>
</evidence>
<dbReference type="Pfam" id="PF01261">
    <property type="entry name" value="AP_endonuc_2"/>
    <property type="match status" value="1"/>
</dbReference>
<dbReference type="InterPro" id="IPR001719">
    <property type="entry name" value="AP_endonuc_2"/>
</dbReference>
<evidence type="ECO:0000256" key="2">
    <source>
        <dbReference type="ARBA" id="ARBA00022722"/>
    </source>
</evidence>
<dbReference type="SMART" id="SM00518">
    <property type="entry name" value="AP2Ec"/>
    <property type="match status" value="1"/>
</dbReference>
<feature type="binding site" evidence="9">
    <location>
        <position position="69"/>
    </location>
    <ligand>
        <name>Zn(2+)</name>
        <dbReference type="ChEBI" id="CHEBI:29105"/>
        <label>1</label>
    </ligand>
</feature>
<dbReference type="PROSITE" id="PS51432">
    <property type="entry name" value="AP_NUCLEASE_F2_4"/>
    <property type="match status" value="1"/>
</dbReference>
<dbReference type="NCBIfam" id="NF002199">
    <property type="entry name" value="PRK01060.1-4"/>
    <property type="match status" value="1"/>
</dbReference>
<dbReference type="InterPro" id="IPR013022">
    <property type="entry name" value="Xyl_isomerase-like_TIM-brl"/>
</dbReference>
<feature type="domain" description="Xylose isomerase-like TIM barrel" evidence="10">
    <location>
        <begin position="19"/>
        <end position="277"/>
    </location>
</feature>
<reference evidence="11" key="1">
    <citation type="submission" date="2018-11" db="EMBL/GenBank/DDBJ databases">
        <title>Genomics analysis of Putative Virulence Factors on Adhesion and Cytotoxicity for Cronobacter spp.</title>
        <authorList>
            <person name="Cui J."/>
        </authorList>
    </citation>
    <scope>NUCLEOTIDE SEQUENCE</scope>
    <source>
        <strain evidence="11">SD69</strain>
    </source>
</reference>
<dbReference type="PANTHER" id="PTHR21445:SF0">
    <property type="entry name" value="APURINIC-APYRIMIDINIC ENDONUCLEASE"/>
    <property type="match status" value="1"/>
</dbReference>
<dbReference type="CDD" id="cd00019">
    <property type="entry name" value="AP2Ec"/>
    <property type="match status" value="1"/>
</dbReference>
<organism evidence="11 12">
    <name type="scientific">Cronobacter dublinensis</name>
    <dbReference type="NCBI Taxonomy" id="413497"/>
    <lineage>
        <taxon>Bacteria</taxon>
        <taxon>Pseudomonadati</taxon>
        <taxon>Pseudomonadota</taxon>
        <taxon>Gammaproteobacteria</taxon>
        <taxon>Enterobacterales</taxon>
        <taxon>Enterobacteriaceae</taxon>
        <taxon>Cronobacter</taxon>
    </lineage>
</organism>
<comment type="similarity">
    <text evidence="1 9">Belongs to the AP endonuclease 2 family.</text>
</comment>
<evidence type="ECO:0000256" key="5">
    <source>
        <dbReference type="ARBA" id="ARBA00022763"/>
    </source>
</evidence>
<dbReference type="InterPro" id="IPR036237">
    <property type="entry name" value="Xyl_isomerase-like_sf"/>
</dbReference>
<dbReference type="PROSITE" id="PS00730">
    <property type="entry name" value="AP_NUCLEASE_F2_2"/>
    <property type="match status" value="1"/>
</dbReference>
<dbReference type="PANTHER" id="PTHR21445">
    <property type="entry name" value="ENDONUCLEASE IV ENDODEOXYRIBONUCLEASE IV"/>
    <property type="match status" value="1"/>
</dbReference>
<evidence type="ECO:0000256" key="3">
    <source>
        <dbReference type="ARBA" id="ARBA00022723"/>
    </source>
</evidence>
<keyword evidence="5 9" id="KW-0227">DNA damage</keyword>
<feature type="binding site" evidence="9">
    <location>
        <position position="179"/>
    </location>
    <ligand>
        <name>Zn(2+)</name>
        <dbReference type="ChEBI" id="CHEBI:29105"/>
        <label>2</label>
    </ligand>
</feature>
<evidence type="ECO:0000256" key="1">
    <source>
        <dbReference type="ARBA" id="ARBA00005340"/>
    </source>
</evidence>
<evidence type="ECO:0000313" key="12">
    <source>
        <dbReference type="Proteomes" id="UP000778262"/>
    </source>
</evidence>
<keyword evidence="4 9" id="KW-0255">Endonuclease</keyword>
<keyword evidence="8 9" id="KW-0234">DNA repair</keyword>
<evidence type="ECO:0000256" key="9">
    <source>
        <dbReference type="HAMAP-Rule" id="MF_00152"/>
    </source>
</evidence>
<dbReference type="InterPro" id="IPR018246">
    <property type="entry name" value="AP_endonuc_F2_Zn_BS"/>
</dbReference>
<dbReference type="RefSeq" id="WP_038870634.1">
    <property type="nucleotide sequence ID" value="NZ_JASDAH010000005.1"/>
</dbReference>
<keyword evidence="7 9" id="KW-0862">Zinc</keyword>
<comment type="function">
    <text evidence="9">Endonuclease IV plays a role in DNA repair. It cleaves phosphodiester bonds at apurinic or apyrimidinic (AP) sites, generating a 3'-hydroxyl group and a 5'-terminal sugar phosphate.</text>
</comment>
<comment type="cofactor">
    <cofactor evidence="9">
        <name>Zn(2+)</name>
        <dbReference type="ChEBI" id="CHEBI:29105"/>
    </cofactor>
    <text evidence="9">Binds 3 Zn(2+) ions.</text>
</comment>
<keyword evidence="2 9" id="KW-0540">Nuclease</keyword>
<dbReference type="GO" id="GO:0008833">
    <property type="term" value="F:deoxyribonuclease IV (phage-T4-induced) activity"/>
    <property type="evidence" value="ECO:0007669"/>
    <property type="project" value="UniProtKB-UniRule"/>
</dbReference>
<protein>
    <recommendedName>
        <fullName evidence="9">Probable endonuclease 4</fullName>
        <ecNumber evidence="9">3.1.21.2</ecNumber>
    </recommendedName>
    <alternativeName>
        <fullName evidence="9">Endodeoxyribonuclease IV</fullName>
    </alternativeName>
    <alternativeName>
        <fullName evidence="9">Endonuclease IV</fullName>
    </alternativeName>
</protein>
<dbReference type="FunFam" id="3.20.20.150:FF:000001">
    <property type="entry name" value="Probable endonuclease 4"/>
    <property type="match status" value="1"/>
</dbReference>
<evidence type="ECO:0000256" key="4">
    <source>
        <dbReference type="ARBA" id="ARBA00022759"/>
    </source>
</evidence>
<feature type="binding site" evidence="9">
    <location>
        <position position="231"/>
    </location>
    <ligand>
        <name>Zn(2+)</name>
        <dbReference type="ChEBI" id="CHEBI:29105"/>
        <label>3</label>
    </ligand>
</feature>
<feature type="binding site" evidence="9">
    <location>
        <position position="261"/>
    </location>
    <ligand>
        <name>Zn(2+)</name>
        <dbReference type="ChEBI" id="CHEBI:29105"/>
        <label>2</label>
    </ligand>
</feature>
<evidence type="ECO:0000256" key="7">
    <source>
        <dbReference type="ARBA" id="ARBA00022833"/>
    </source>
</evidence>
<dbReference type="GO" id="GO:0008270">
    <property type="term" value="F:zinc ion binding"/>
    <property type="evidence" value="ECO:0007669"/>
    <property type="project" value="UniProtKB-UniRule"/>
</dbReference>
<dbReference type="Gene3D" id="3.20.20.150">
    <property type="entry name" value="Divalent-metal-dependent TIM barrel enzymes"/>
    <property type="match status" value="1"/>
</dbReference>
<comment type="caution">
    <text evidence="11">The sequence shown here is derived from an EMBL/GenBank/DDBJ whole genome shotgun (WGS) entry which is preliminary data.</text>
</comment>
<dbReference type="EMBL" id="RPBY01000004">
    <property type="protein sequence ID" value="NCH87995.1"/>
    <property type="molecule type" value="Genomic_DNA"/>
</dbReference>
<name>A0A9Q4T0S2_9ENTR</name>
<dbReference type="HAMAP" id="MF_00152">
    <property type="entry name" value="Nfo"/>
    <property type="match status" value="1"/>
</dbReference>
<feature type="binding site" evidence="9">
    <location>
        <position position="229"/>
    </location>
    <ligand>
        <name>Zn(2+)</name>
        <dbReference type="ChEBI" id="CHEBI:29105"/>
        <label>3</label>
    </ligand>
</feature>
<dbReference type="Proteomes" id="UP000778262">
    <property type="component" value="Unassembled WGS sequence"/>
</dbReference>
<accession>A0A9Q4T0S2</accession>
<feature type="binding site" evidence="9">
    <location>
        <position position="145"/>
    </location>
    <ligand>
        <name>Zn(2+)</name>
        <dbReference type="ChEBI" id="CHEBI:29105"/>
        <label>2</label>
    </ligand>
</feature>
<keyword evidence="3 9" id="KW-0479">Metal-binding</keyword>
<dbReference type="GO" id="GO:0008081">
    <property type="term" value="F:phosphoric diester hydrolase activity"/>
    <property type="evidence" value="ECO:0007669"/>
    <property type="project" value="TreeGrafter"/>
</dbReference>
<feature type="binding site" evidence="9">
    <location>
        <position position="216"/>
    </location>
    <ligand>
        <name>Zn(2+)</name>
        <dbReference type="ChEBI" id="CHEBI:29105"/>
        <label>2</label>
    </ligand>
</feature>
<keyword evidence="6 9" id="KW-0378">Hydrolase</keyword>
<feature type="binding site" evidence="9">
    <location>
        <position position="145"/>
    </location>
    <ligand>
        <name>Zn(2+)</name>
        <dbReference type="ChEBI" id="CHEBI:29105"/>
        <label>1</label>
    </ligand>
</feature>
<evidence type="ECO:0000259" key="10">
    <source>
        <dbReference type="Pfam" id="PF01261"/>
    </source>
</evidence>
<dbReference type="EC" id="3.1.21.2" evidence="9"/>
<sequence length="286" mass="31370">MKFTGAHVSASGGVANAPARAAEIGATAFALFTKNQRQWRAAALTPDVIDAFKAACRQHGFGPGQILPHDSFLINLGHPEPEALEKSRAAFIDELERCAQLGLTLLNFHPGSHLQQISEDACLSRIAESVNIALEKTEGVTAVIENTAGQGSNLGFRFEHLAAIIDQVEDKSRVGVCIDTCHAFAAGYDLRTEADCEKTFAEFDRIVGFEYLRGMHLNDAKSAFASRVDRHHSLGEGNIGFTPFRWIMQQPQFDNIPLILETINPDIWKEEIAWLNAQQTGDALTR</sequence>
<evidence type="ECO:0000256" key="6">
    <source>
        <dbReference type="ARBA" id="ARBA00022801"/>
    </source>
</evidence>
<dbReference type="AlphaFoldDB" id="A0A9Q4T0S2"/>
<dbReference type="GO" id="GO:0003906">
    <property type="term" value="F:DNA-(apurinic or apyrimidinic site) endonuclease activity"/>
    <property type="evidence" value="ECO:0007669"/>
    <property type="project" value="TreeGrafter"/>
</dbReference>
<gene>
    <name evidence="9" type="primary">nfo</name>
    <name evidence="11" type="ORF">EHJ13_11195</name>
</gene>